<dbReference type="EMBL" id="CP004389">
    <property type="protein sequence ID" value="AJD54303.1"/>
    <property type="molecule type" value="Genomic_DNA"/>
</dbReference>
<reference evidence="1 2" key="1">
    <citation type="journal article" date="2012" name="J. Bacteriol.">
        <title>Genome sequence of Thalassospira xiamenensis type strain M-5.</title>
        <authorList>
            <person name="Lai Q."/>
            <person name="Shao Z."/>
        </authorList>
    </citation>
    <scope>NUCLEOTIDE SEQUENCE [LARGE SCALE GENOMIC DNA]</scope>
    <source>
        <strain evidence="1 2">M-5</strain>
    </source>
</reference>
<dbReference type="Proteomes" id="UP000007127">
    <property type="component" value="Plasmid"/>
</dbReference>
<accession>A0AB72UJD1</accession>
<dbReference type="RefSeq" id="WP_007091726.1">
    <property type="nucleotide sequence ID" value="NZ_CP004389.1"/>
</dbReference>
<keyword evidence="1" id="KW-0614">Plasmid</keyword>
<dbReference type="KEGG" id="txi:TH3_21153"/>
<protein>
    <submittedName>
        <fullName evidence="1">Uncharacterized protein</fullName>
    </submittedName>
</protein>
<geneLocation type="plasmid" evidence="2"/>
<name>A0AB72UJD1_9PROT</name>
<evidence type="ECO:0000313" key="2">
    <source>
        <dbReference type="Proteomes" id="UP000007127"/>
    </source>
</evidence>
<evidence type="ECO:0000313" key="1">
    <source>
        <dbReference type="EMBL" id="AJD54303.1"/>
    </source>
</evidence>
<gene>
    <name evidence="1" type="ORF">TH3_21153</name>
</gene>
<dbReference type="GeneID" id="31929872"/>
<sequence>MSFPKLLTELDGMDTPENGLHVIVNLNSRRFYIQSFYPPIYPEDLARASKGLEAEYPKVRFLLANSLPSLEIDGAFEEFKAAYAAAFPDRDPEEQRLHLSI</sequence>
<dbReference type="AlphaFoldDB" id="A0AB72UJD1"/>
<organism evidence="1 2">
    <name type="scientific">Thalassospira xiamenensis M-5 = DSM 17429</name>
    <dbReference type="NCBI Taxonomy" id="1123366"/>
    <lineage>
        <taxon>Bacteria</taxon>
        <taxon>Pseudomonadati</taxon>
        <taxon>Pseudomonadota</taxon>
        <taxon>Alphaproteobacteria</taxon>
        <taxon>Rhodospirillales</taxon>
        <taxon>Thalassospiraceae</taxon>
        <taxon>Thalassospira</taxon>
    </lineage>
</organism>
<proteinExistence type="predicted"/>